<dbReference type="GO" id="GO:0016874">
    <property type="term" value="F:ligase activity"/>
    <property type="evidence" value="ECO:0007669"/>
    <property type="project" value="UniProtKB-KW"/>
</dbReference>
<dbReference type="Proteomes" id="UP001054821">
    <property type="component" value="Chromosome 7"/>
</dbReference>
<dbReference type="PANTHER" id="PTHR43859:SF5">
    <property type="entry name" value="ISOVALERATE--COA LIGASE AAE2"/>
    <property type="match status" value="1"/>
</dbReference>
<dbReference type="GO" id="GO:0005524">
    <property type="term" value="F:ATP binding"/>
    <property type="evidence" value="ECO:0007669"/>
    <property type="project" value="UniProtKB-KW"/>
</dbReference>
<comment type="caution">
    <text evidence="7">The sequence shown here is derived from an EMBL/GenBank/DDBJ whole genome shotgun (WGS) entry which is preliminary data.</text>
</comment>
<dbReference type="AlphaFoldDB" id="A0AAD4YRJ9"/>
<organism evidence="7 8">
    <name type="scientific">Prunus dulcis</name>
    <name type="common">Almond</name>
    <name type="synonym">Amygdalus dulcis</name>
    <dbReference type="NCBI Taxonomy" id="3755"/>
    <lineage>
        <taxon>Eukaryota</taxon>
        <taxon>Viridiplantae</taxon>
        <taxon>Streptophyta</taxon>
        <taxon>Embryophyta</taxon>
        <taxon>Tracheophyta</taxon>
        <taxon>Spermatophyta</taxon>
        <taxon>Magnoliopsida</taxon>
        <taxon>eudicotyledons</taxon>
        <taxon>Gunneridae</taxon>
        <taxon>Pentapetalae</taxon>
        <taxon>rosids</taxon>
        <taxon>fabids</taxon>
        <taxon>Rosales</taxon>
        <taxon>Rosaceae</taxon>
        <taxon>Amygdaloideae</taxon>
        <taxon>Amygdaleae</taxon>
        <taxon>Prunus</taxon>
    </lineage>
</organism>
<reference evidence="7 8" key="1">
    <citation type="journal article" date="2022" name="G3 (Bethesda)">
        <title>Whole-genome sequence and methylome profiling of the almond [Prunus dulcis (Mill.) D.A. Webb] cultivar 'Nonpareil'.</title>
        <authorList>
            <person name="D'Amico-Willman K.M."/>
            <person name="Ouma W.Z."/>
            <person name="Meulia T."/>
            <person name="Sideli G.M."/>
            <person name="Gradziel T.M."/>
            <person name="Fresnedo-Ramirez J."/>
        </authorList>
    </citation>
    <scope>NUCLEOTIDE SEQUENCE [LARGE SCALE GENOMIC DNA]</scope>
    <source>
        <strain evidence="7">Clone GOH B32 T37-40</strain>
    </source>
</reference>
<keyword evidence="3" id="KW-0436">Ligase</keyword>
<name>A0AAD4YRJ9_PRUDU</name>
<dbReference type="EMBL" id="JAJFAZ020000007">
    <property type="protein sequence ID" value="KAI5319837.1"/>
    <property type="molecule type" value="Genomic_DNA"/>
</dbReference>
<evidence type="ECO:0000313" key="8">
    <source>
        <dbReference type="Proteomes" id="UP001054821"/>
    </source>
</evidence>
<keyword evidence="5" id="KW-0067">ATP-binding</keyword>
<dbReference type="Gene3D" id="3.40.50.980">
    <property type="match status" value="1"/>
</dbReference>
<evidence type="ECO:0000313" key="7">
    <source>
        <dbReference type="EMBL" id="KAI5319837.1"/>
    </source>
</evidence>
<evidence type="ECO:0000256" key="2">
    <source>
        <dbReference type="ARBA" id="ARBA00006432"/>
    </source>
</evidence>
<proteinExistence type="inferred from homology"/>
<evidence type="ECO:0000256" key="4">
    <source>
        <dbReference type="ARBA" id="ARBA00022741"/>
    </source>
</evidence>
<protein>
    <recommendedName>
        <fullName evidence="6">AMP-dependent synthetase/ligase domain-containing protein</fullName>
    </recommendedName>
</protein>
<gene>
    <name evidence="7" type="ORF">L3X38_039545</name>
</gene>
<dbReference type="SUPFAM" id="SSF56801">
    <property type="entry name" value="Acetyl-CoA synthetase-like"/>
    <property type="match status" value="1"/>
</dbReference>
<evidence type="ECO:0000256" key="3">
    <source>
        <dbReference type="ARBA" id="ARBA00022598"/>
    </source>
</evidence>
<dbReference type="InterPro" id="IPR000873">
    <property type="entry name" value="AMP-dep_synth/lig_dom"/>
</dbReference>
<keyword evidence="8" id="KW-1185">Reference proteome</keyword>
<dbReference type="Pfam" id="PF00501">
    <property type="entry name" value="AMP-binding"/>
    <property type="match status" value="1"/>
</dbReference>
<evidence type="ECO:0000259" key="6">
    <source>
        <dbReference type="Pfam" id="PF00501"/>
    </source>
</evidence>
<accession>A0AAD4YRJ9</accession>
<comment type="subcellular location">
    <subcellularLocation>
        <location evidence="1">Cytoplasm</location>
        <location evidence="1">Cytosol</location>
    </subcellularLocation>
</comment>
<evidence type="ECO:0000256" key="5">
    <source>
        <dbReference type="ARBA" id="ARBA00022840"/>
    </source>
</evidence>
<dbReference type="GO" id="GO:0005829">
    <property type="term" value="C:cytosol"/>
    <property type="evidence" value="ECO:0007669"/>
    <property type="project" value="UniProtKB-SubCell"/>
</dbReference>
<comment type="similarity">
    <text evidence="2">Belongs to the ATP-dependent AMP-binding enzyme family.</text>
</comment>
<keyword evidence="4" id="KW-0547">Nucleotide-binding</keyword>
<sequence length="124" mass="13794">MLSVRLLSHSEARIVFVDYQLLEIAQGTLNLLTQKTDTKPPILVLIAVSEGSSDTSPTICTSNTYEYESLLETGDGGFEIRRPRSEWDPISVNYTSGTTPRPKGVVYSSGVLILTRCLRFCFME</sequence>
<feature type="domain" description="AMP-dependent synthetase/ligase" evidence="6">
    <location>
        <begin position="6"/>
        <end position="112"/>
    </location>
</feature>
<evidence type="ECO:0000256" key="1">
    <source>
        <dbReference type="ARBA" id="ARBA00004514"/>
    </source>
</evidence>
<dbReference type="PANTHER" id="PTHR43859">
    <property type="entry name" value="ACYL-ACTIVATING ENZYME"/>
    <property type="match status" value="1"/>
</dbReference>